<feature type="domain" description="Granulins" evidence="7">
    <location>
        <begin position="142"/>
        <end position="155"/>
    </location>
</feature>
<evidence type="ECO:0000313" key="8">
    <source>
        <dbReference type="Ensembl" id="ENSNMLP00000039274.1"/>
    </source>
</evidence>
<feature type="region of interest" description="Disordered" evidence="5">
    <location>
        <begin position="573"/>
        <end position="608"/>
    </location>
</feature>
<comment type="similarity">
    <text evidence="2">Belongs to the granulin family.</text>
</comment>
<feature type="domain" description="Granulins" evidence="7">
    <location>
        <begin position="726"/>
        <end position="739"/>
    </location>
</feature>
<evidence type="ECO:0000313" key="9">
    <source>
        <dbReference type="Proteomes" id="UP000694523"/>
    </source>
</evidence>
<evidence type="ECO:0000256" key="2">
    <source>
        <dbReference type="ARBA" id="ARBA00010093"/>
    </source>
</evidence>
<keyword evidence="3" id="KW-0964">Secreted</keyword>
<feature type="compositionally biased region" description="Acidic residues" evidence="5">
    <location>
        <begin position="591"/>
        <end position="608"/>
    </location>
</feature>
<protein>
    <submittedName>
        <fullName evidence="8">Granulin a</fullName>
    </submittedName>
</protein>
<keyword evidence="6" id="KW-0732">Signal</keyword>
<evidence type="ECO:0000256" key="4">
    <source>
        <dbReference type="ARBA" id="ARBA00023157"/>
    </source>
</evidence>
<evidence type="ECO:0000259" key="7">
    <source>
        <dbReference type="PROSITE" id="PS00799"/>
    </source>
</evidence>
<feature type="domain" description="Granulins" evidence="7">
    <location>
        <begin position="200"/>
        <end position="213"/>
    </location>
</feature>
<feature type="chain" id="PRO_5034033305" evidence="6">
    <location>
        <begin position="20"/>
        <end position="839"/>
    </location>
</feature>
<reference evidence="8" key="2">
    <citation type="submission" date="2025-09" db="UniProtKB">
        <authorList>
            <consortium name="Ensembl"/>
        </authorList>
    </citation>
    <scope>IDENTIFICATION</scope>
</reference>
<proteinExistence type="inferred from homology"/>
<feature type="signal peptide" evidence="6">
    <location>
        <begin position="1"/>
        <end position="19"/>
    </location>
</feature>
<feature type="domain" description="Granulins" evidence="7">
    <location>
        <begin position="535"/>
        <end position="548"/>
    </location>
</feature>
<keyword evidence="9" id="KW-1185">Reference proteome</keyword>
<dbReference type="SMART" id="SM00277">
    <property type="entry name" value="GRAN"/>
    <property type="match status" value="8"/>
</dbReference>
<dbReference type="SUPFAM" id="SSF57277">
    <property type="entry name" value="Granulin repeat"/>
    <property type="match status" value="5"/>
</dbReference>
<feature type="domain" description="Granulins" evidence="7">
    <location>
        <begin position="457"/>
        <end position="470"/>
    </location>
</feature>
<feature type="domain" description="Granulins" evidence="7">
    <location>
        <begin position="647"/>
        <end position="660"/>
    </location>
</feature>
<sequence>MQRWVVVCVLPVLLSAVFADECPNGGDCKDGQTCCQHPGKGYECCPFDKAECCGDHVHCCPAWMSCDEEKSRCVNATLAVPWAERTPTDQASLSRSFRMIKSYIGEDDDNICPDQSRCPAEFSCLRALTKYGCCPLAQGIPCSDGKHCCPQGHSCSEDSRSCVKKVLCSDGVSECPEESSCCHGADGQFGCCPMPQAVCCDDKVHCCPEGSLCDLETSKCVSASSKKQLPMWAKFPARKRAEWEDQKGGIQHIVHLNHSPGSLGEKEQVSMVSGSCGNVVNSICCLQRLRCFCDVPAMSLRPAGHPGSLKDVVSPGERASDVPCNDTVACPDETTCCSTPDGEWACCPAPNAVCCSDHIHCCPHGTTCDLVQETCVDSSNSLMTPMSRKMPAITTAAPYAPAEIQVTEPALDGVVSPGERASDVPCNDTASCPDETTCCSTPDGEWACCPAPNAVCCNDFVHCCPFHTTCNLVHFQCVSGNTSTPMSQNIPAFTIGERASDVPCNDTVACPDETTCCSTPDGEWACCPEPNAVCCSDHIHCCPHGTTCDLVQETCVESSNSMMTLLSRKMPATTTTAAMQRATGLAQSEQTESEEDEGDEDGEDEEDVEDRVQCKSHKKFACSRNSTCCRSGCRKRRCCPMPNAVCCSDGKHCCPHHYKCNNFRGACVRDDNVVIPWYTKLPALSDPDSEKDVKCSDGHRCPEYHTCCQLSSGEYGCCPMENAMCCNDGKHCCPAGFGCDLSIGQCVRAVVLEVEFVPLTPAVSEPLEESGVKCGRETCPDDNKCCMNRGMPYCCPTKLYCCPPGQSCAEDGKCTSNSVSLWENWPFFFKRVDENPLTL</sequence>
<dbReference type="InterPro" id="IPR000118">
    <property type="entry name" value="Granulin"/>
</dbReference>
<dbReference type="FunFam" id="2.10.25.160:FF:000001">
    <property type="entry name" value="Granulin precursor"/>
    <property type="match status" value="1"/>
</dbReference>
<comment type="subcellular location">
    <subcellularLocation>
        <location evidence="1">Secreted</location>
    </subcellularLocation>
</comment>
<dbReference type="Gene3D" id="2.10.25.160">
    <property type="entry name" value="Granulin"/>
    <property type="match status" value="8"/>
</dbReference>
<name>A0A8C6UVQ0_9GOBI</name>
<evidence type="ECO:0000256" key="6">
    <source>
        <dbReference type="SAM" id="SignalP"/>
    </source>
</evidence>
<organism evidence="8 9">
    <name type="scientific">Neogobius melanostomus</name>
    <name type="common">round goby</name>
    <dbReference type="NCBI Taxonomy" id="47308"/>
    <lineage>
        <taxon>Eukaryota</taxon>
        <taxon>Metazoa</taxon>
        <taxon>Chordata</taxon>
        <taxon>Craniata</taxon>
        <taxon>Vertebrata</taxon>
        <taxon>Euteleostomi</taxon>
        <taxon>Actinopterygii</taxon>
        <taxon>Neopterygii</taxon>
        <taxon>Teleostei</taxon>
        <taxon>Neoteleostei</taxon>
        <taxon>Acanthomorphata</taxon>
        <taxon>Gobiaria</taxon>
        <taxon>Gobiiformes</taxon>
        <taxon>Gobioidei</taxon>
        <taxon>Gobiidae</taxon>
        <taxon>Benthophilinae</taxon>
        <taxon>Neogobiini</taxon>
        <taxon>Neogobius</taxon>
    </lineage>
</organism>
<evidence type="ECO:0000256" key="3">
    <source>
        <dbReference type="ARBA" id="ARBA00022525"/>
    </source>
</evidence>
<dbReference type="GO" id="GO:0005576">
    <property type="term" value="C:extracellular region"/>
    <property type="evidence" value="ECO:0007669"/>
    <property type="project" value="UniProtKB-SubCell"/>
</dbReference>
<dbReference type="Proteomes" id="UP000694523">
    <property type="component" value="Unplaced"/>
</dbReference>
<dbReference type="InterPro" id="IPR037277">
    <property type="entry name" value="Granulin_sf"/>
</dbReference>
<reference evidence="8" key="1">
    <citation type="submission" date="2025-08" db="UniProtKB">
        <authorList>
            <consortium name="Ensembl"/>
        </authorList>
    </citation>
    <scope>IDENTIFICATION</scope>
</reference>
<dbReference type="PROSITE" id="PS00799">
    <property type="entry name" value="GRANULINS"/>
    <property type="match status" value="8"/>
</dbReference>
<evidence type="ECO:0000256" key="5">
    <source>
        <dbReference type="SAM" id="MobiDB-lite"/>
    </source>
</evidence>
<feature type="domain" description="Granulins" evidence="7">
    <location>
        <begin position="53"/>
        <end position="66"/>
    </location>
</feature>
<dbReference type="PANTHER" id="PTHR12274">
    <property type="entry name" value="GRANULIN"/>
    <property type="match status" value="1"/>
</dbReference>
<feature type="domain" description="Granulins" evidence="7">
    <location>
        <begin position="355"/>
        <end position="368"/>
    </location>
</feature>
<dbReference type="Pfam" id="PF00396">
    <property type="entry name" value="Granulin"/>
    <property type="match status" value="8"/>
</dbReference>
<keyword evidence="4" id="KW-1015">Disulfide bond</keyword>
<dbReference type="AlphaFoldDB" id="A0A8C6UVQ0"/>
<dbReference type="InterPro" id="IPR039036">
    <property type="entry name" value="Granulin_fam"/>
</dbReference>
<accession>A0A8C6UVQ0</accession>
<dbReference type="Ensembl" id="ENSNMLT00000043696.1">
    <property type="protein sequence ID" value="ENSNMLP00000039274.1"/>
    <property type="gene ID" value="ENSNMLG00000024170.1"/>
</dbReference>
<dbReference type="PANTHER" id="PTHR12274:SF7">
    <property type="entry name" value="GRANULINS"/>
    <property type="match status" value="1"/>
</dbReference>
<evidence type="ECO:0000256" key="1">
    <source>
        <dbReference type="ARBA" id="ARBA00004613"/>
    </source>
</evidence>